<keyword evidence="7" id="KW-0547">Nucleotide-binding</keyword>
<evidence type="ECO:0000256" key="10">
    <source>
        <dbReference type="ARBA" id="ARBA00030592"/>
    </source>
</evidence>
<feature type="region of interest" description="Disordered" evidence="13">
    <location>
        <begin position="636"/>
        <end position="690"/>
    </location>
</feature>
<dbReference type="GO" id="GO:0004326">
    <property type="term" value="F:tetrahydrofolylpolyglutamate synthase activity"/>
    <property type="evidence" value="ECO:0007669"/>
    <property type="project" value="UniProtKB-EC"/>
</dbReference>
<dbReference type="PANTHER" id="PTHR11136:SF5">
    <property type="entry name" value="FOLYLPOLYGLUTAMATE SYNTHASE, MITOCHONDRIAL"/>
    <property type="match status" value="1"/>
</dbReference>
<comment type="pathway">
    <text evidence="1">Cofactor biosynthesis; tetrahydrofolylpolyglutamate biosynthesis.</text>
</comment>
<sequence length="715" mass="79544">MKPRLLSPQGRPLGSAFSLIVRFPAWRRRYSVLTNRTYDEALDLLNTLQTPYEVLKDRREKGIRIDVEANEEMRRCLGKMGYTQKDLTSLNIVHVAGTKGKGSTCAYTASILMQHNHPTAVPFRSLKVGLFTSPHLISVRERIRINSAPLSKEQFTTYFFDVYNALSDPHPVYFRFLTLMSYHAFIREGVDAAVYETGVGGEYDGTNIVDRPAVTGITTLGIDHTYTLGETLPEIAWHKAGIQKPAVPSFTVLQKPEAMEVIQKRAEERRAEKLRRANFRHLRYVKIRPHAFFQRGNASLAISLAKTVLMKIGVPKPELPDRRKLTKQFKDGLEKVVWRGRCEKIEEVNVTWYLDGAHTEDSVEVAANWFLDEVARKSSNTNNTPKILIFNQQGHRSGLALLSRLHACLTNPQPTPLSPTELEPTEAQPTDPQPTSPLVSSPSEEQGQGTWFSKPKPLRKGDRHVSHEIAFHPKPKPTPQSPSPRPPLVHFTHIIFCPTGTTSTTEYNNKESLTVGSNAQEIEDLTLQRAFAERWRELDDTTALVFTPEKDVTANASDRNTSKINRVLVAKDQLEIPVELESMSDQDSPTTASTNSPPSPLVAPPPQQPRPEPEIHILPNIQVALSLTRTIATSHQFDLTHPPSPPSSPSSTSPSSHAQDLSELDMRVEALAENGARKGGKEGKKEKGDKVQVLITGSVHLVGNALGVLEGVDAL</sequence>
<dbReference type="EC" id="6.3.2.17" evidence="3"/>
<dbReference type="UniPathway" id="UPA00850"/>
<dbReference type="NCBIfam" id="TIGR01499">
    <property type="entry name" value="folC"/>
    <property type="match status" value="1"/>
</dbReference>
<evidence type="ECO:0000256" key="1">
    <source>
        <dbReference type="ARBA" id="ARBA00005150"/>
    </source>
</evidence>
<dbReference type="GO" id="GO:0046872">
    <property type="term" value="F:metal ion binding"/>
    <property type="evidence" value="ECO:0007669"/>
    <property type="project" value="UniProtKB-KW"/>
</dbReference>
<dbReference type="PROSITE" id="PS01012">
    <property type="entry name" value="FOLYLPOLYGLU_SYNT_2"/>
    <property type="match status" value="1"/>
</dbReference>
<evidence type="ECO:0000256" key="5">
    <source>
        <dbReference type="ARBA" id="ARBA00022598"/>
    </source>
</evidence>
<dbReference type="InterPro" id="IPR018109">
    <property type="entry name" value="Folylpolyglutamate_synth_CS"/>
</dbReference>
<gene>
    <name evidence="14" type="ORF">G7Y89_g12124</name>
</gene>
<evidence type="ECO:0000256" key="9">
    <source>
        <dbReference type="ARBA" id="ARBA00022842"/>
    </source>
</evidence>
<evidence type="ECO:0000313" key="14">
    <source>
        <dbReference type="EMBL" id="KAF4626040.1"/>
    </source>
</evidence>
<name>A0A8H4VZH3_9HELO</name>
<dbReference type="InterPro" id="IPR036615">
    <property type="entry name" value="Mur_ligase_C_dom_sf"/>
</dbReference>
<keyword evidence="4" id="KW-0554">One-carbon metabolism</keyword>
<feature type="compositionally biased region" description="Pro residues" evidence="13">
    <location>
        <begin position="597"/>
        <end position="610"/>
    </location>
</feature>
<dbReference type="AlphaFoldDB" id="A0A8H4VZH3"/>
<keyword evidence="8" id="KW-0067">ATP-binding</keyword>
<comment type="caution">
    <text evidence="14">The sequence shown here is derived from an EMBL/GenBank/DDBJ whole genome shotgun (WGS) entry which is preliminary data.</text>
</comment>
<dbReference type="InterPro" id="IPR001645">
    <property type="entry name" value="Folylpolyglutamate_synth"/>
</dbReference>
<keyword evidence="5" id="KW-0436">Ligase</keyword>
<feature type="compositionally biased region" description="Basic and acidic residues" evidence="13">
    <location>
        <begin position="664"/>
        <end position="690"/>
    </location>
</feature>
<dbReference type="Gene3D" id="3.90.190.20">
    <property type="entry name" value="Mur ligase, C-terminal domain"/>
    <property type="match status" value="1"/>
</dbReference>
<evidence type="ECO:0000256" key="2">
    <source>
        <dbReference type="ARBA" id="ARBA00008276"/>
    </source>
</evidence>
<dbReference type="SUPFAM" id="SSF53244">
    <property type="entry name" value="MurD-like peptide ligases, peptide-binding domain"/>
    <property type="match status" value="1"/>
</dbReference>
<dbReference type="PANTHER" id="PTHR11136">
    <property type="entry name" value="FOLYLPOLYGLUTAMATE SYNTHASE-RELATED"/>
    <property type="match status" value="1"/>
</dbReference>
<reference evidence="14 15" key="1">
    <citation type="submission" date="2020-03" db="EMBL/GenBank/DDBJ databases">
        <title>Draft Genome Sequence of Cudoniella acicularis.</title>
        <authorList>
            <person name="Buettner E."/>
            <person name="Kellner H."/>
        </authorList>
    </citation>
    <scope>NUCLEOTIDE SEQUENCE [LARGE SCALE GENOMIC DNA]</scope>
    <source>
        <strain evidence="14 15">DSM 108380</strain>
    </source>
</reference>
<evidence type="ECO:0000313" key="15">
    <source>
        <dbReference type="Proteomes" id="UP000566819"/>
    </source>
</evidence>
<dbReference type="Gene3D" id="3.40.1190.10">
    <property type="entry name" value="Mur-like, catalytic domain"/>
    <property type="match status" value="1"/>
</dbReference>
<evidence type="ECO:0000256" key="11">
    <source>
        <dbReference type="ARBA" id="ARBA00030876"/>
    </source>
</evidence>
<protein>
    <recommendedName>
        <fullName evidence="3">tetrahydrofolate synthase</fullName>
        <ecNumber evidence="3">6.3.2.17</ecNumber>
    </recommendedName>
    <alternativeName>
        <fullName evidence="11">Folylpoly-gamma-glutamate synthetase</fullName>
    </alternativeName>
    <alternativeName>
        <fullName evidence="10">Tetrahydrofolylpolyglutamate synthase</fullName>
    </alternativeName>
</protein>
<dbReference type="GO" id="GO:0006730">
    <property type="term" value="P:one-carbon metabolic process"/>
    <property type="evidence" value="ECO:0007669"/>
    <property type="project" value="UniProtKB-KW"/>
</dbReference>
<proteinExistence type="inferred from homology"/>
<evidence type="ECO:0000256" key="3">
    <source>
        <dbReference type="ARBA" id="ARBA00013025"/>
    </source>
</evidence>
<feature type="region of interest" description="Disordered" evidence="13">
    <location>
        <begin position="580"/>
        <end position="613"/>
    </location>
</feature>
<dbReference type="GO" id="GO:0005739">
    <property type="term" value="C:mitochondrion"/>
    <property type="evidence" value="ECO:0007669"/>
    <property type="project" value="TreeGrafter"/>
</dbReference>
<dbReference type="OrthoDB" id="5212574at2759"/>
<evidence type="ECO:0000256" key="6">
    <source>
        <dbReference type="ARBA" id="ARBA00022723"/>
    </source>
</evidence>
<comment type="catalytic activity">
    <reaction evidence="12">
        <text>(6S)-5,6,7,8-tetrahydrofolyl-(gamma-L-Glu)(n) + L-glutamate + ATP = (6S)-5,6,7,8-tetrahydrofolyl-(gamma-L-Glu)(n+1) + ADP + phosphate + H(+)</text>
        <dbReference type="Rhea" id="RHEA:10580"/>
        <dbReference type="Rhea" id="RHEA-COMP:14738"/>
        <dbReference type="Rhea" id="RHEA-COMP:14740"/>
        <dbReference type="ChEBI" id="CHEBI:15378"/>
        <dbReference type="ChEBI" id="CHEBI:29985"/>
        <dbReference type="ChEBI" id="CHEBI:30616"/>
        <dbReference type="ChEBI" id="CHEBI:43474"/>
        <dbReference type="ChEBI" id="CHEBI:141005"/>
        <dbReference type="ChEBI" id="CHEBI:456216"/>
        <dbReference type="EC" id="6.3.2.17"/>
    </reaction>
</comment>
<dbReference type="GO" id="GO:0005829">
    <property type="term" value="C:cytosol"/>
    <property type="evidence" value="ECO:0007669"/>
    <property type="project" value="TreeGrafter"/>
</dbReference>
<evidence type="ECO:0000256" key="8">
    <source>
        <dbReference type="ARBA" id="ARBA00022840"/>
    </source>
</evidence>
<evidence type="ECO:0000256" key="12">
    <source>
        <dbReference type="ARBA" id="ARBA00047493"/>
    </source>
</evidence>
<organism evidence="14 15">
    <name type="scientific">Cudoniella acicularis</name>
    <dbReference type="NCBI Taxonomy" id="354080"/>
    <lineage>
        <taxon>Eukaryota</taxon>
        <taxon>Fungi</taxon>
        <taxon>Dikarya</taxon>
        <taxon>Ascomycota</taxon>
        <taxon>Pezizomycotina</taxon>
        <taxon>Leotiomycetes</taxon>
        <taxon>Helotiales</taxon>
        <taxon>Tricladiaceae</taxon>
        <taxon>Cudoniella</taxon>
    </lineage>
</organism>
<feature type="compositionally biased region" description="Polar residues" evidence="13">
    <location>
        <begin position="436"/>
        <end position="451"/>
    </location>
</feature>
<feature type="region of interest" description="Disordered" evidence="13">
    <location>
        <begin position="411"/>
        <end position="463"/>
    </location>
</feature>
<dbReference type="Proteomes" id="UP000566819">
    <property type="component" value="Unassembled WGS sequence"/>
</dbReference>
<dbReference type="InterPro" id="IPR036565">
    <property type="entry name" value="Mur-like_cat_sf"/>
</dbReference>
<evidence type="ECO:0000256" key="4">
    <source>
        <dbReference type="ARBA" id="ARBA00022563"/>
    </source>
</evidence>
<evidence type="ECO:0000256" key="13">
    <source>
        <dbReference type="SAM" id="MobiDB-lite"/>
    </source>
</evidence>
<keyword evidence="15" id="KW-1185">Reference proteome</keyword>
<evidence type="ECO:0000256" key="7">
    <source>
        <dbReference type="ARBA" id="ARBA00022741"/>
    </source>
</evidence>
<accession>A0A8H4VZH3</accession>
<comment type="similarity">
    <text evidence="2">Belongs to the folylpolyglutamate synthase family.</text>
</comment>
<dbReference type="SUPFAM" id="SSF53623">
    <property type="entry name" value="MurD-like peptide ligases, catalytic domain"/>
    <property type="match status" value="1"/>
</dbReference>
<keyword evidence="6" id="KW-0479">Metal-binding</keyword>
<dbReference type="EMBL" id="JAAMPI010001239">
    <property type="protein sequence ID" value="KAF4626040.1"/>
    <property type="molecule type" value="Genomic_DNA"/>
</dbReference>
<keyword evidence="9" id="KW-0460">Magnesium</keyword>
<dbReference type="GO" id="GO:0005524">
    <property type="term" value="F:ATP binding"/>
    <property type="evidence" value="ECO:0007669"/>
    <property type="project" value="UniProtKB-KW"/>
</dbReference>